<protein>
    <submittedName>
        <fullName evidence="1">Terminase large subunit</fullName>
    </submittedName>
</protein>
<accession>A0A8S5Q7A7</accession>
<evidence type="ECO:0000313" key="1">
    <source>
        <dbReference type="EMBL" id="DAE14842.1"/>
    </source>
</evidence>
<dbReference type="EMBL" id="BK015595">
    <property type="protein sequence ID" value="DAE14842.1"/>
    <property type="molecule type" value="Genomic_DNA"/>
</dbReference>
<proteinExistence type="predicted"/>
<organism evidence="1">
    <name type="scientific">Podoviridae sp. ctUT63</name>
    <dbReference type="NCBI Taxonomy" id="2825253"/>
    <lineage>
        <taxon>Viruses</taxon>
        <taxon>Duplodnaviria</taxon>
        <taxon>Heunggongvirae</taxon>
        <taxon>Uroviricota</taxon>
        <taxon>Caudoviricetes</taxon>
    </lineage>
</organism>
<sequence>MSLSTSPEFYVNMKKPPVWNDLFGWEDQDDDVKQFFKEEAYKVKYGVTINGTFIPPWLYWHVNFFPVFQDLPNGERVPAISRLRDNEWFFAEMYQRARQEKKGLGMFGTRRFGKALLDSELIYTPYGSNKIGFADIGDIIYGDDGNLTTIVGVYPQGFVDTYKVTFEDGRSVVCCGQHQWKVKYHGDYKVMSTMGIIHSDFSKMTIDMGDAVDFPERRWLISPQLMGSLVASFLCGATDRIFELSKKEMDDVIYSSKKQKELFINSFMKIACGISTGDDRFKVVCKSEYIISFVRRIFWSMGYYCVMDGDDMYISKTHNRLRISDIDYYGKYKATCIEVDNKSHQFLTTNFVVSHNTTIMSSLLQMNATMTIGLSHSVVGFSDSDLSNIGEYCEYGLDHVHPFFRINRTKTDWSSGVTLGKRMSNGVRDIHAIISIANINMGRKTSTQKTAGLTPATAIFDEVGKGPIKKPYTAAMPSYDTPYGWRLSPILAGTGGEVELSKDAQEMFSDPETYNLLVMDWDILNRRAMKGKTWKERKWAMFVPGQMANSGVKRTIGLGDYLGKPDDKKLNKIKIDATDFEASTNKLNEERKKLSTKDRVAYTSHTMFYPFTIDDCFLSSSQNLFPVEYAIKHKNDLLESGQYSGMLCDVFLESGNKLGTTKSNKQLAGFPFSGGVIDAPVQIFEMPQSNRFDDFIYVAGQDPYKQVKSDTPSLGSFYIFKRRVGIRDPYAYRIVASYVSRPSSIDQFCRTCEVLQKGYGAICLMENADQMYEQYLNRKSGMPASFFLFAGEAIANKYVKAGSRQNSKLGLYPTPGNQNLLFSCVVDYCWQDFVIGYDDQIGLDITVKGIELIDDIALLDEIIQYKPGLNVDRIIAFGHALVLARYFDDNNYMPKSKIVEMNNARKEDAYKHHEIYASAFGSVSIGAFR</sequence>
<name>A0A8S5Q7A7_9CAUD</name>
<dbReference type="InterPro" id="IPR036844">
    <property type="entry name" value="Hint_dom_sf"/>
</dbReference>
<dbReference type="SUPFAM" id="SSF51294">
    <property type="entry name" value="Hedgehog/intein (Hint) domain"/>
    <property type="match status" value="1"/>
</dbReference>
<reference evidence="1" key="1">
    <citation type="journal article" date="2021" name="Proc. Natl. Acad. Sci. U.S.A.">
        <title>A Catalog of Tens of Thousands of Viruses from Human Metagenomes Reveals Hidden Associations with Chronic Diseases.</title>
        <authorList>
            <person name="Tisza M.J."/>
            <person name="Buck C.B."/>
        </authorList>
    </citation>
    <scope>NUCLEOTIDE SEQUENCE</scope>
    <source>
        <strain evidence="1">CtUT63</strain>
    </source>
</reference>